<dbReference type="SUPFAM" id="SSF52540">
    <property type="entry name" value="P-loop containing nucleoside triphosphate hydrolases"/>
    <property type="match status" value="1"/>
</dbReference>
<sequence length="334" mass="37637">MGHEGIWLYNPETNEPYFIYYDELDTEQLASLATPIGGFCYEATHFQQLPLPSIPYYIKNWLPKQGKSLIYAPAKAGKSTLAVQIARCIGIGEPLLGFPTEQGKVLYIQCELGTKVLQDRMRSTHQSYDNVFVGTSFTLKVDRQTGQTQLKRALEAVEPDVLIIDPIYKVISGDENDSSDMRVVCDFVDSIIEAFECSVILFGHPGKELSRGNRGSVIMEDWVDSCVEMKKLPSDDHILRAKITPKLFRHSELPDPFEIYMHNFEFQLTDQPATIEESILQFMRLKGGDTSPKDLLESGLVSNTTLYKLLNQLTDRGDIVKLGRGKYCLPIGGR</sequence>
<evidence type="ECO:0000313" key="2">
    <source>
        <dbReference type="EMBL" id="QJA59409.1"/>
    </source>
</evidence>
<dbReference type="InterPro" id="IPR003593">
    <property type="entry name" value="AAA+_ATPase"/>
</dbReference>
<gene>
    <name evidence="2" type="ORF">MM415B01302_0012</name>
</gene>
<protein>
    <submittedName>
        <fullName evidence="2">Putative ATPase domain containing protein</fullName>
    </submittedName>
</protein>
<reference evidence="2" key="1">
    <citation type="submission" date="2020-03" db="EMBL/GenBank/DDBJ databases">
        <title>The deep terrestrial virosphere.</title>
        <authorList>
            <person name="Holmfeldt K."/>
            <person name="Nilsson E."/>
            <person name="Simone D."/>
            <person name="Lopez-Fernandez M."/>
            <person name="Wu X."/>
            <person name="de Brujin I."/>
            <person name="Lundin D."/>
            <person name="Andersson A."/>
            <person name="Bertilsson S."/>
            <person name="Dopson M."/>
        </authorList>
    </citation>
    <scope>NUCLEOTIDE SEQUENCE</scope>
    <source>
        <strain evidence="2">MM415B01302</strain>
    </source>
</reference>
<proteinExistence type="predicted"/>
<dbReference type="AlphaFoldDB" id="A0A6M3IPG1"/>
<evidence type="ECO:0000259" key="1">
    <source>
        <dbReference type="SMART" id="SM00382"/>
    </source>
</evidence>
<dbReference type="EMBL" id="MT141368">
    <property type="protein sequence ID" value="QJA59409.1"/>
    <property type="molecule type" value="Genomic_DNA"/>
</dbReference>
<feature type="domain" description="AAA+ ATPase" evidence="1">
    <location>
        <begin position="64"/>
        <end position="233"/>
    </location>
</feature>
<organism evidence="2">
    <name type="scientific">viral metagenome</name>
    <dbReference type="NCBI Taxonomy" id="1070528"/>
    <lineage>
        <taxon>unclassified sequences</taxon>
        <taxon>metagenomes</taxon>
        <taxon>organismal metagenomes</taxon>
    </lineage>
</organism>
<accession>A0A6M3IPG1</accession>
<dbReference type="Gene3D" id="3.40.50.300">
    <property type="entry name" value="P-loop containing nucleotide triphosphate hydrolases"/>
    <property type="match status" value="1"/>
</dbReference>
<name>A0A6M3IPG1_9ZZZZ</name>
<dbReference type="Pfam" id="PF13481">
    <property type="entry name" value="AAA_25"/>
    <property type="match status" value="1"/>
</dbReference>
<dbReference type="SMART" id="SM00382">
    <property type="entry name" value="AAA"/>
    <property type="match status" value="1"/>
</dbReference>
<dbReference type="InterPro" id="IPR027417">
    <property type="entry name" value="P-loop_NTPase"/>
</dbReference>